<accession>A0A9D4HC65</accession>
<feature type="domain" description="Peptidase C76" evidence="1">
    <location>
        <begin position="22"/>
        <end position="164"/>
    </location>
</feature>
<keyword evidence="3" id="KW-1185">Reference proteome</keyword>
<reference evidence="2" key="1">
    <citation type="journal article" date="2019" name="bioRxiv">
        <title>The Genome of the Zebra Mussel, Dreissena polymorpha: A Resource for Invasive Species Research.</title>
        <authorList>
            <person name="McCartney M.A."/>
            <person name="Auch B."/>
            <person name="Kono T."/>
            <person name="Mallez S."/>
            <person name="Zhang Y."/>
            <person name="Obille A."/>
            <person name="Becker A."/>
            <person name="Abrahante J.E."/>
            <person name="Garbe J."/>
            <person name="Badalamenti J.P."/>
            <person name="Herman A."/>
            <person name="Mangelson H."/>
            <person name="Liachko I."/>
            <person name="Sullivan S."/>
            <person name="Sone E.D."/>
            <person name="Koren S."/>
            <person name="Silverstein K.A.T."/>
            <person name="Beckman K.B."/>
            <person name="Gohl D.M."/>
        </authorList>
    </citation>
    <scope>NUCLEOTIDE SEQUENCE</scope>
    <source>
        <strain evidence="2">Duluth1</strain>
        <tissue evidence="2">Whole animal</tissue>
    </source>
</reference>
<evidence type="ECO:0000313" key="2">
    <source>
        <dbReference type="EMBL" id="KAH3829082.1"/>
    </source>
</evidence>
<evidence type="ECO:0000259" key="1">
    <source>
        <dbReference type="Pfam" id="PF04843"/>
    </source>
</evidence>
<sequence>MAYLLVAHGDYCQTDERLPCDARGKQCVPCCMMFLVFVKNVKPAGQIKADDLNHIIQDGSSLYMALNTDDTVSGFVNPQILPDKIVYRGKRVYVEHKDVMSGVIRCSSDIDIEAAGLFSLEIAFTKCFADNNDVILVFAGFAIAIHYERKTHFYYVFDSHSRDENGLCCPDGTSVLGEMHSLKDMCTFIDNLVTSCGQCPTSVQFDMHLFFLKAFFKPYFNAVHILDNQEGFKKIPKRKQANTSVGRKRPCLRDKMIGMSFTGCIDDRFVPDKFVDLPSKFDNLVSEGPDYVCSCCSQNLF</sequence>
<organism evidence="2 3">
    <name type="scientific">Dreissena polymorpha</name>
    <name type="common">Zebra mussel</name>
    <name type="synonym">Mytilus polymorpha</name>
    <dbReference type="NCBI Taxonomy" id="45954"/>
    <lineage>
        <taxon>Eukaryota</taxon>
        <taxon>Metazoa</taxon>
        <taxon>Spiralia</taxon>
        <taxon>Lophotrochozoa</taxon>
        <taxon>Mollusca</taxon>
        <taxon>Bivalvia</taxon>
        <taxon>Autobranchia</taxon>
        <taxon>Heteroconchia</taxon>
        <taxon>Euheterodonta</taxon>
        <taxon>Imparidentia</taxon>
        <taxon>Neoheterodontei</taxon>
        <taxon>Myida</taxon>
        <taxon>Dreissenoidea</taxon>
        <taxon>Dreissenidae</taxon>
        <taxon>Dreissena</taxon>
    </lineage>
</organism>
<reference evidence="2" key="2">
    <citation type="submission" date="2020-11" db="EMBL/GenBank/DDBJ databases">
        <authorList>
            <person name="McCartney M.A."/>
            <person name="Auch B."/>
            <person name="Kono T."/>
            <person name="Mallez S."/>
            <person name="Becker A."/>
            <person name="Gohl D.M."/>
            <person name="Silverstein K.A.T."/>
            <person name="Koren S."/>
            <person name="Bechman K.B."/>
            <person name="Herman A."/>
            <person name="Abrahante J.E."/>
            <person name="Garbe J."/>
        </authorList>
    </citation>
    <scope>NUCLEOTIDE SEQUENCE</scope>
    <source>
        <strain evidence="2">Duluth1</strain>
        <tissue evidence="2">Whole animal</tissue>
    </source>
</reference>
<dbReference type="SUPFAM" id="SSF54001">
    <property type="entry name" value="Cysteine proteinases"/>
    <property type="match status" value="1"/>
</dbReference>
<proteinExistence type="predicted"/>
<dbReference type="EMBL" id="JAIWYP010000005">
    <property type="protein sequence ID" value="KAH3829082.1"/>
    <property type="molecule type" value="Genomic_DNA"/>
</dbReference>
<evidence type="ECO:0000313" key="3">
    <source>
        <dbReference type="Proteomes" id="UP000828390"/>
    </source>
</evidence>
<dbReference type="InterPro" id="IPR038765">
    <property type="entry name" value="Papain-like_cys_pep_sf"/>
</dbReference>
<comment type="caution">
    <text evidence="2">The sequence shown here is derived from an EMBL/GenBank/DDBJ whole genome shotgun (WGS) entry which is preliminary data.</text>
</comment>
<name>A0A9D4HC65_DREPO</name>
<dbReference type="Gene3D" id="3.90.70.120">
    <property type="match status" value="1"/>
</dbReference>
<dbReference type="InterPro" id="IPR006928">
    <property type="entry name" value="Herpes_teg_USP"/>
</dbReference>
<dbReference type="AlphaFoldDB" id="A0A9D4HC65"/>
<dbReference type="Proteomes" id="UP000828390">
    <property type="component" value="Unassembled WGS sequence"/>
</dbReference>
<dbReference type="Pfam" id="PF04843">
    <property type="entry name" value="Herpes_teg_N"/>
    <property type="match status" value="1"/>
</dbReference>
<protein>
    <recommendedName>
        <fullName evidence="1">Peptidase C76 domain-containing protein</fullName>
    </recommendedName>
</protein>
<gene>
    <name evidence="2" type="ORF">DPMN_131070</name>
</gene>